<comment type="caution">
    <text evidence="1">The sequence shown here is derived from an EMBL/GenBank/DDBJ whole genome shotgun (WGS) entry which is preliminary data.</text>
</comment>
<organism evidence="1">
    <name type="scientific">marine sediment metagenome</name>
    <dbReference type="NCBI Taxonomy" id="412755"/>
    <lineage>
        <taxon>unclassified sequences</taxon>
        <taxon>metagenomes</taxon>
        <taxon>ecological metagenomes</taxon>
    </lineage>
</organism>
<gene>
    <name evidence="1" type="ORF">S01H4_40241</name>
</gene>
<accession>X1E7P2</accession>
<dbReference type="EMBL" id="BART01021893">
    <property type="protein sequence ID" value="GAH04673.1"/>
    <property type="molecule type" value="Genomic_DNA"/>
</dbReference>
<feature type="non-terminal residue" evidence="1">
    <location>
        <position position="37"/>
    </location>
</feature>
<dbReference type="AlphaFoldDB" id="X1E7P2"/>
<sequence length="37" mass="4121">MTIVSDIRGSSKYYTVDPVRVLSGASGVFKFSEVFYN</sequence>
<reference evidence="1" key="1">
    <citation type="journal article" date="2014" name="Front. Microbiol.">
        <title>High frequency of phylogenetically diverse reductive dehalogenase-homologous genes in deep subseafloor sedimentary metagenomes.</title>
        <authorList>
            <person name="Kawai M."/>
            <person name="Futagami T."/>
            <person name="Toyoda A."/>
            <person name="Takaki Y."/>
            <person name="Nishi S."/>
            <person name="Hori S."/>
            <person name="Arai W."/>
            <person name="Tsubouchi T."/>
            <person name="Morono Y."/>
            <person name="Uchiyama I."/>
            <person name="Ito T."/>
            <person name="Fujiyama A."/>
            <person name="Inagaki F."/>
            <person name="Takami H."/>
        </authorList>
    </citation>
    <scope>NUCLEOTIDE SEQUENCE</scope>
    <source>
        <strain evidence="1">Expedition CK06-06</strain>
    </source>
</reference>
<evidence type="ECO:0000313" key="1">
    <source>
        <dbReference type="EMBL" id="GAH04673.1"/>
    </source>
</evidence>
<proteinExistence type="predicted"/>
<name>X1E7P2_9ZZZZ</name>
<protein>
    <submittedName>
        <fullName evidence="1">Uncharacterized protein</fullName>
    </submittedName>
</protein>